<feature type="region of interest" description="Disordered" evidence="1">
    <location>
        <begin position="36"/>
        <end position="71"/>
    </location>
</feature>
<keyword evidence="3" id="KW-1185">Reference proteome</keyword>
<reference evidence="2 3" key="1">
    <citation type="submission" date="2019-05" db="EMBL/GenBank/DDBJ databases">
        <title>Emergence of the Ug99 lineage of the wheat stem rust pathogen through somatic hybridization.</title>
        <authorList>
            <person name="Li F."/>
            <person name="Upadhyaya N.M."/>
            <person name="Sperschneider J."/>
            <person name="Matny O."/>
            <person name="Nguyen-Phuc H."/>
            <person name="Mago R."/>
            <person name="Raley C."/>
            <person name="Miller M.E."/>
            <person name="Silverstein K.A.T."/>
            <person name="Henningsen E."/>
            <person name="Hirsch C.D."/>
            <person name="Visser B."/>
            <person name="Pretorius Z.A."/>
            <person name="Steffenson B.J."/>
            <person name="Schwessinger B."/>
            <person name="Dodds P.N."/>
            <person name="Figueroa M."/>
        </authorList>
    </citation>
    <scope>NUCLEOTIDE SEQUENCE [LARGE SCALE GENOMIC DNA]</scope>
    <source>
        <strain evidence="2">21-0</strain>
    </source>
</reference>
<organism evidence="2 3">
    <name type="scientific">Puccinia graminis f. sp. tritici</name>
    <dbReference type="NCBI Taxonomy" id="56615"/>
    <lineage>
        <taxon>Eukaryota</taxon>
        <taxon>Fungi</taxon>
        <taxon>Dikarya</taxon>
        <taxon>Basidiomycota</taxon>
        <taxon>Pucciniomycotina</taxon>
        <taxon>Pucciniomycetes</taxon>
        <taxon>Pucciniales</taxon>
        <taxon>Pucciniaceae</taxon>
        <taxon>Puccinia</taxon>
    </lineage>
</organism>
<protein>
    <submittedName>
        <fullName evidence="2">Uncharacterized protein</fullName>
    </submittedName>
</protein>
<gene>
    <name evidence="2" type="ORF">PGT21_028857</name>
</gene>
<sequence length="71" mass="7856">MKRAEWDEVRERFAFVRELKALGHTAEEIEKVIGKQFNPGEGTSLPLGVSTDELASSSSSSDEPTDEEDKS</sequence>
<accession>A0A5B0QPD9</accession>
<evidence type="ECO:0000313" key="3">
    <source>
        <dbReference type="Proteomes" id="UP000324748"/>
    </source>
</evidence>
<name>A0A5B0QPD9_PUCGR</name>
<feature type="compositionally biased region" description="Low complexity" evidence="1">
    <location>
        <begin position="50"/>
        <end position="62"/>
    </location>
</feature>
<proteinExistence type="predicted"/>
<dbReference type="Proteomes" id="UP000324748">
    <property type="component" value="Unassembled WGS sequence"/>
</dbReference>
<comment type="caution">
    <text evidence="2">The sequence shown here is derived from an EMBL/GenBank/DDBJ whole genome shotgun (WGS) entry which is preliminary data.</text>
</comment>
<evidence type="ECO:0000313" key="2">
    <source>
        <dbReference type="EMBL" id="KAA1114989.1"/>
    </source>
</evidence>
<evidence type="ECO:0000256" key="1">
    <source>
        <dbReference type="SAM" id="MobiDB-lite"/>
    </source>
</evidence>
<dbReference type="AlphaFoldDB" id="A0A5B0QPD9"/>
<dbReference type="EMBL" id="VSWC01000014">
    <property type="protein sequence ID" value="KAA1114989.1"/>
    <property type="molecule type" value="Genomic_DNA"/>
</dbReference>